<evidence type="ECO:0000256" key="3">
    <source>
        <dbReference type="RuleBase" id="RU000363"/>
    </source>
</evidence>
<dbReference type="SUPFAM" id="SSF51735">
    <property type="entry name" value="NAD(P)-binding Rossmann-fold domains"/>
    <property type="match status" value="1"/>
</dbReference>
<dbReference type="Pfam" id="PF00106">
    <property type="entry name" value="adh_short"/>
    <property type="match status" value="1"/>
</dbReference>
<dbReference type="Proteomes" id="UP000800200">
    <property type="component" value="Unassembled WGS sequence"/>
</dbReference>
<organism evidence="5 6">
    <name type="scientific">Zopfia rhizophila CBS 207.26</name>
    <dbReference type="NCBI Taxonomy" id="1314779"/>
    <lineage>
        <taxon>Eukaryota</taxon>
        <taxon>Fungi</taxon>
        <taxon>Dikarya</taxon>
        <taxon>Ascomycota</taxon>
        <taxon>Pezizomycotina</taxon>
        <taxon>Dothideomycetes</taxon>
        <taxon>Dothideomycetes incertae sedis</taxon>
        <taxon>Zopfiaceae</taxon>
        <taxon>Zopfia</taxon>
    </lineage>
</organism>
<proteinExistence type="inferred from homology"/>
<dbReference type="InterPro" id="IPR002347">
    <property type="entry name" value="SDR_fam"/>
</dbReference>
<evidence type="ECO:0000256" key="1">
    <source>
        <dbReference type="ARBA" id="ARBA00006484"/>
    </source>
</evidence>
<feature type="domain" description="Ketoreductase" evidence="4">
    <location>
        <begin position="15"/>
        <end position="193"/>
    </location>
</feature>
<dbReference type="OrthoDB" id="1274115at2759"/>
<accession>A0A6A6DK51</accession>
<dbReference type="PRINTS" id="PR00080">
    <property type="entry name" value="SDRFAMILY"/>
</dbReference>
<evidence type="ECO:0000259" key="4">
    <source>
        <dbReference type="SMART" id="SM00822"/>
    </source>
</evidence>
<name>A0A6A6DK51_9PEZI</name>
<evidence type="ECO:0000256" key="2">
    <source>
        <dbReference type="ARBA" id="ARBA00023002"/>
    </source>
</evidence>
<reference evidence="5" key="1">
    <citation type="journal article" date="2020" name="Stud. Mycol.">
        <title>101 Dothideomycetes genomes: a test case for predicting lifestyles and emergence of pathogens.</title>
        <authorList>
            <person name="Haridas S."/>
            <person name="Albert R."/>
            <person name="Binder M."/>
            <person name="Bloem J."/>
            <person name="Labutti K."/>
            <person name="Salamov A."/>
            <person name="Andreopoulos B."/>
            <person name="Baker S."/>
            <person name="Barry K."/>
            <person name="Bills G."/>
            <person name="Bluhm B."/>
            <person name="Cannon C."/>
            <person name="Castanera R."/>
            <person name="Culley D."/>
            <person name="Daum C."/>
            <person name="Ezra D."/>
            <person name="Gonzalez J."/>
            <person name="Henrissat B."/>
            <person name="Kuo A."/>
            <person name="Liang C."/>
            <person name="Lipzen A."/>
            <person name="Lutzoni F."/>
            <person name="Magnuson J."/>
            <person name="Mondo S."/>
            <person name="Nolan M."/>
            <person name="Ohm R."/>
            <person name="Pangilinan J."/>
            <person name="Park H.-J."/>
            <person name="Ramirez L."/>
            <person name="Alfaro M."/>
            <person name="Sun H."/>
            <person name="Tritt A."/>
            <person name="Yoshinaga Y."/>
            <person name="Zwiers L.-H."/>
            <person name="Turgeon B."/>
            <person name="Goodwin S."/>
            <person name="Spatafora J."/>
            <person name="Crous P."/>
            <person name="Grigoriev I."/>
        </authorList>
    </citation>
    <scope>NUCLEOTIDE SEQUENCE</scope>
    <source>
        <strain evidence="5">CBS 207.26</strain>
    </source>
</reference>
<dbReference type="GO" id="GO:0016491">
    <property type="term" value="F:oxidoreductase activity"/>
    <property type="evidence" value="ECO:0007669"/>
    <property type="project" value="UniProtKB-KW"/>
</dbReference>
<dbReference type="PANTHER" id="PTHR43976:SF16">
    <property type="entry name" value="SHORT-CHAIN DEHYDROGENASE_REDUCTASE FAMILY PROTEIN"/>
    <property type="match status" value="1"/>
</dbReference>
<dbReference type="PANTHER" id="PTHR43976">
    <property type="entry name" value="SHORT CHAIN DEHYDROGENASE"/>
    <property type="match status" value="1"/>
</dbReference>
<dbReference type="SMART" id="SM00822">
    <property type="entry name" value="PKS_KR"/>
    <property type="match status" value="1"/>
</dbReference>
<dbReference type="InterPro" id="IPR051911">
    <property type="entry name" value="SDR_oxidoreductase"/>
</dbReference>
<dbReference type="Gene3D" id="3.40.50.720">
    <property type="entry name" value="NAD(P)-binding Rossmann-like Domain"/>
    <property type="match status" value="1"/>
</dbReference>
<protein>
    <submittedName>
        <fullName evidence="5">NAD(P)-binding protein</fullName>
    </submittedName>
</protein>
<evidence type="ECO:0000313" key="6">
    <source>
        <dbReference type="Proteomes" id="UP000800200"/>
    </source>
</evidence>
<dbReference type="PRINTS" id="PR00081">
    <property type="entry name" value="GDHRDH"/>
</dbReference>
<comment type="similarity">
    <text evidence="1 3">Belongs to the short-chain dehydrogenases/reductases (SDR) family.</text>
</comment>
<dbReference type="AlphaFoldDB" id="A0A6A6DK51"/>
<gene>
    <name evidence="5" type="ORF">K469DRAFT_348651</name>
</gene>
<keyword evidence="6" id="KW-1185">Reference proteome</keyword>
<sequence>MNPVNTKPYQLPADATWLITGSSSGIGREIAIYVASQPGQRLIATARDPSSLSYLADNNPAILKLALDVTSPTSVDAAFKAAAAHFGANYHIDVLVNGAGYSLSGDTEAATEQEMHDEFETNFFGTVRVAMNAVQVMRQAKDHRGGLIFNISSLAGVCAFPGHAFYHASKFAVEGWTESVAREMHPDWNINFCIVEPGAVKTKFEGPSKKHTKPHEAYAGADMPSRKLEVFVEQGLKAGVGVEPIEVAKVLFHVANRNEKVPLHLPLSTTAVKLITAKLQGRLQDLETVKELSAIDQGQAQFKLS</sequence>
<dbReference type="InterPro" id="IPR036291">
    <property type="entry name" value="NAD(P)-bd_dom_sf"/>
</dbReference>
<evidence type="ECO:0000313" key="5">
    <source>
        <dbReference type="EMBL" id="KAF2177956.1"/>
    </source>
</evidence>
<dbReference type="InterPro" id="IPR057326">
    <property type="entry name" value="KR_dom"/>
</dbReference>
<keyword evidence="2" id="KW-0560">Oxidoreductase</keyword>
<dbReference type="EMBL" id="ML994680">
    <property type="protein sequence ID" value="KAF2177956.1"/>
    <property type="molecule type" value="Genomic_DNA"/>
</dbReference>